<dbReference type="AlphaFoldDB" id="A0A9N9PV87"/>
<feature type="compositionally biased region" description="Basic and acidic residues" evidence="1">
    <location>
        <begin position="31"/>
        <end position="40"/>
    </location>
</feature>
<accession>A0A9N9PV87</accession>
<gene>
    <name evidence="3" type="ORF">HYFRA_00011326</name>
</gene>
<dbReference type="Pfam" id="PF23549">
    <property type="entry name" value="Zn_ribbon_GRF_2"/>
    <property type="match status" value="1"/>
</dbReference>
<comment type="caution">
    <text evidence="3">The sequence shown here is derived from an EMBL/GenBank/DDBJ whole genome shotgun (WGS) entry which is preliminary data.</text>
</comment>
<name>A0A9N9PV87_9HELO</name>
<dbReference type="EMBL" id="CAJVRL010000061">
    <property type="protein sequence ID" value="CAG8955342.1"/>
    <property type="molecule type" value="Genomic_DNA"/>
</dbReference>
<feature type="compositionally biased region" description="Low complexity" evidence="1">
    <location>
        <begin position="98"/>
        <end position="113"/>
    </location>
</feature>
<feature type="domain" description="GRF-like zinc ribbon" evidence="2">
    <location>
        <begin position="135"/>
        <end position="177"/>
    </location>
</feature>
<reference evidence="3" key="1">
    <citation type="submission" date="2021-07" db="EMBL/GenBank/DDBJ databases">
        <authorList>
            <person name="Durling M."/>
        </authorList>
    </citation>
    <scope>NUCLEOTIDE SEQUENCE</scope>
</reference>
<evidence type="ECO:0000313" key="4">
    <source>
        <dbReference type="Proteomes" id="UP000696280"/>
    </source>
</evidence>
<sequence length="235" mass="26467">MEEHPTGLKRSRTEDEAANPNASNTQSDGDVLEKTYDKRVKQNSVTLMTPNQEELQSLMIPQSPSSTPSSTEQEIDLVAPNIPEDLRAFCKSPPRGRQNLQTPPNTANNQTANAPYDCFAGGPQWEPLESEYPGCPLCELHRGVSRVVRRQVRWNNPNGNAGRMYYTCLSHNGRNGWFLTFESDWLRDKCLPAGIGNGDGYFMYKMVEKCPDSISVYVEASYGYIESRKRKATEH</sequence>
<feature type="compositionally biased region" description="Polar residues" evidence="1">
    <location>
        <begin position="42"/>
        <end position="54"/>
    </location>
</feature>
<evidence type="ECO:0000313" key="3">
    <source>
        <dbReference type="EMBL" id="CAG8955342.1"/>
    </source>
</evidence>
<feature type="compositionally biased region" description="Basic and acidic residues" evidence="1">
    <location>
        <begin position="1"/>
        <end position="15"/>
    </location>
</feature>
<dbReference type="InterPro" id="IPR056444">
    <property type="entry name" value="Zn_ribbon_GRF_2"/>
</dbReference>
<dbReference type="Proteomes" id="UP000696280">
    <property type="component" value="Unassembled WGS sequence"/>
</dbReference>
<evidence type="ECO:0000256" key="1">
    <source>
        <dbReference type="SAM" id="MobiDB-lite"/>
    </source>
</evidence>
<proteinExistence type="predicted"/>
<keyword evidence="4" id="KW-1185">Reference proteome</keyword>
<evidence type="ECO:0000259" key="2">
    <source>
        <dbReference type="Pfam" id="PF23549"/>
    </source>
</evidence>
<protein>
    <recommendedName>
        <fullName evidence="2">GRF-like zinc ribbon domain-containing protein</fullName>
    </recommendedName>
</protein>
<feature type="region of interest" description="Disordered" evidence="1">
    <location>
        <begin position="90"/>
        <end position="113"/>
    </location>
</feature>
<organism evidence="3 4">
    <name type="scientific">Hymenoscyphus fraxineus</name>
    <dbReference type="NCBI Taxonomy" id="746836"/>
    <lineage>
        <taxon>Eukaryota</taxon>
        <taxon>Fungi</taxon>
        <taxon>Dikarya</taxon>
        <taxon>Ascomycota</taxon>
        <taxon>Pezizomycotina</taxon>
        <taxon>Leotiomycetes</taxon>
        <taxon>Helotiales</taxon>
        <taxon>Helotiaceae</taxon>
        <taxon>Hymenoscyphus</taxon>
    </lineage>
</organism>
<feature type="region of interest" description="Disordered" evidence="1">
    <location>
        <begin position="1"/>
        <end position="54"/>
    </location>
</feature>
<dbReference type="OrthoDB" id="10635722at2759"/>